<sequence>MSKPIITVVAGPPGVGKTSFIRKQIPKANSAVYFSPGTGNVPIDQTCLATEFPHLKIISDAQESQLIEYLANGAVAFVELGFYLELDAMSSLLDTIPSSRIAIIPPGTKNSEWHQWANETVEGLAIESNTNNCQIWRSPTQGQVIDPASVDIFWYEELTAGAYGKIIRAKAIFDIADGRAFYFDFVLGKETEYQELNLPRWLKGRPERFSGIEVFGHNLNQKALAESLQDCCLPDATILAYQQQVKETLGITEEELV</sequence>
<name>Q10VY8_TRIEI</name>
<dbReference type="AlphaFoldDB" id="Q10VY8"/>
<reference evidence="1" key="1">
    <citation type="submission" date="2006-06" db="EMBL/GenBank/DDBJ databases">
        <title>Complete sequence of Trichodesmium erythraeum IMS101.</title>
        <authorList>
            <consortium name="US DOE Joint Genome Institute"/>
            <person name="Copeland A."/>
            <person name="Lucas S."/>
            <person name="Lapidus A."/>
            <person name="Barry K."/>
            <person name="Detter J.C."/>
            <person name="Glavina del Rio T."/>
            <person name="Hammon N."/>
            <person name="Israni S."/>
            <person name="Dalin E."/>
            <person name="Tice H."/>
            <person name="Pitluck S."/>
            <person name="Kiss H."/>
            <person name="Munk A.C."/>
            <person name="Brettin T."/>
            <person name="Bruce D."/>
            <person name="Han C."/>
            <person name="Tapia R."/>
            <person name="Gilna P."/>
            <person name="Schmutz J."/>
            <person name="Larimer F."/>
            <person name="Land M."/>
            <person name="Hauser L."/>
            <person name="Kyrpides N."/>
            <person name="Kim E."/>
            <person name="Richardson P."/>
        </authorList>
    </citation>
    <scope>NUCLEOTIDE SEQUENCE [LARGE SCALE GENOMIC DNA]</scope>
    <source>
        <strain evidence="1">IMS101</strain>
    </source>
</reference>
<protein>
    <recommendedName>
        <fullName evidence="2">CobW C-terminal domain-containing protein</fullName>
    </recommendedName>
</protein>
<dbReference type="RefSeq" id="WP_011613903.1">
    <property type="nucleotide sequence ID" value="NC_008312.1"/>
</dbReference>
<dbReference type="eggNOG" id="ENOG502ZBDH">
    <property type="taxonomic scope" value="Bacteria"/>
</dbReference>
<evidence type="ECO:0000313" key="1">
    <source>
        <dbReference type="EMBL" id="ABG53586.1"/>
    </source>
</evidence>
<organism evidence="1">
    <name type="scientific">Trichodesmium erythraeum (strain IMS101)</name>
    <dbReference type="NCBI Taxonomy" id="203124"/>
    <lineage>
        <taxon>Bacteria</taxon>
        <taxon>Bacillati</taxon>
        <taxon>Cyanobacteriota</taxon>
        <taxon>Cyanophyceae</taxon>
        <taxon>Oscillatoriophycideae</taxon>
        <taxon>Oscillatoriales</taxon>
        <taxon>Microcoleaceae</taxon>
        <taxon>Trichodesmium</taxon>
    </lineage>
</organism>
<dbReference type="OrthoDB" id="539483at2"/>
<proteinExistence type="predicted"/>
<dbReference type="STRING" id="203124.Tery_4612"/>
<dbReference type="SUPFAM" id="SSF52540">
    <property type="entry name" value="P-loop containing nucleoside triphosphate hydrolases"/>
    <property type="match status" value="1"/>
</dbReference>
<evidence type="ECO:0008006" key="2">
    <source>
        <dbReference type="Google" id="ProtNLM"/>
    </source>
</evidence>
<gene>
    <name evidence="1" type="ordered locus">Tery_4612</name>
</gene>
<dbReference type="EMBL" id="CP000393">
    <property type="protein sequence ID" value="ABG53586.1"/>
    <property type="molecule type" value="Genomic_DNA"/>
</dbReference>
<dbReference type="KEGG" id="ter:Tery_4612"/>
<accession>Q10VY8</accession>
<dbReference type="HOGENOM" id="CLU_1041306_0_0_3"/>
<dbReference type="InterPro" id="IPR027417">
    <property type="entry name" value="P-loop_NTPase"/>
</dbReference>